<accession>A0A7L9QCJ4</accession>
<feature type="transmembrane region" description="Helical" evidence="1">
    <location>
        <begin position="32"/>
        <end position="54"/>
    </location>
</feature>
<reference evidence="3" key="1">
    <citation type="submission" date="2020-09" db="EMBL/GenBank/DDBJ databases">
        <title>A new high-throughput screening method to detect antimicrobial volatiles from metagenomic clone libraries.</title>
        <authorList>
            <person name="Stocker F."/>
            <person name="Obermeier M."/>
            <person name="Resch K."/>
            <person name="Berg G."/>
            <person name="Mueller Bogota C.A."/>
        </authorList>
    </citation>
    <scope>NUCLEOTIDE SEQUENCE</scope>
</reference>
<feature type="domain" description="Putative Flp pilus-assembly TadG-like N-terminal" evidence="2">
    <location>
        <begin position="33"/>
        <end position="79"/>
    </location>
</feature>
<evidence type="ECO:0000313" key="3">
    <source>
        <dbReference type="EMBL" id="QOL00415.1"/>
    </source>
</evidence>
<keyword evidence="1" id="KW-1133">Transmembrane helix</keyword>
<keyword evidence="1" id="KW-0472">Membrane</keyword>
<evidence type="ECO:0000256" key="1">
    <source>
        <dbReference type="SAM" id="Phobius"/>
    </source>
</evidence>
<dbReference type="EMBL" id="MW000468">
    <property type="protein sequence ID" value="QOL00415.1"/>
    <property type="molecule type" value="Genomic_DNA"/>
</dbReference>
<organism evidence="3">
    <name type="scientific">uncultured organism</name>
    <dbReference type="NCBI Taxonomy" id="155900"/>
    <lineage>
        <taxon>unclassified sequences</taxon>
        <taxon>environmental samples</taxon>
    </lineage>
</organism>
<protein>
    <recommendedName>
        <fullName evidence="2">Putative Flp pilus-assembly TadG-like N-terminal domain-containing protein</fullName>
    </recommendedName>
</protein>
<name>A0A7L9QCJ4_9ZZZZ</name>
<dbReference type="Pfam" id="PF13400">
    <property type="entry name" value="Tad"/>
    <property type="match status" value="1"/>
</dbReference>
<sequence>MRVNLQIRPVNKLRRRHPWVARHIGRFAQHQGGAMAITIALMMTAFAGMVGLSVDLADWYGTRRAMQSAVDAAALGGAREMLNGGTSAQVTTAATTDGNLNASGLARGGTFNIQPNMAAQTVTVTMTKSADVFLSGLFLGSTPTITVTAEAGLITTAPAQPEYCLRIMSPNAAGALTLSGSSSIQASGCPIAVNSTSATAINLSGNTRINSKSICGPGGSIVSGSSVLSPGETSCSAATDPYANMTPPSNVNDPCQYTNYTINNNNTATYINSSGQTVTINGTYPQQYSTIPMSPGVYCGGINIAGNGGDANVSFGSGVYVIRNGGLIAGNSTTASGTGVSFYLTGTGGVSMSNSTNFSITAPTSGEMAGIAIYQDQSEPAGTITENLSGNSTLTFTGLLYFGNQNVSVSGSSEDQSAAFTWMVAYTLNYSGYSTLYLNSNYSKTTVPQPTGTSSTLAVALLQ</sequence>
<evidence type="ECO:0000259" key="2">
    <source>
        <dbReference type="Pfam" id="PF13400"/>
    </source>
</evidence>
<keyword evidence="1" id="KW-0812">Transmembrane</keyword>
<dbReference type="AlphaFoldDB" id="A0A7L9QCJ4"/>
<dbReference type="InterPro" id="IPR028087">
    <property type="entry name" value="Tad_N"/>
</dbReference>
<proteinExistence type="predicted"/>